<keyword evidence="5" id="KW-0472">Membrane</keyword>
<dbReference type="AlphaFoldDB" id="A0A5C2H9F1"/>
<dbReference type="RefSeq" id="WP_130234335.1">
    <property type="nucleotide sequence ID" value="NZ_BMEF01000054.1"/>
</dbReference>
<reference evidence="6 7" key="2">
    <citation type="submission" date="2019-09" db="EMBL/GenBank/DDBJ databases">
        <title>Complete genome sequencing of four Arcobacter species reveals a diverse suite of mobile elements.</title>
        <authorList>
            <person name="Miller W.G."/>
            <person name="Yee E."/>
            <person name="Bono J.L."/>
        </authorList>
    </citation>
    <scope>NUCLEOTIDE SEQUENCE [LARGE SCALE GENOMIC DNA]</scope>
    <source>
        <strain evidence="6 7">LMG 26638</strain>
    </source>
</reference>
<keyword evidence="3" id="KW-0812">Transmembrane</keyword>
<dbReference type="Pfam" id="PF01594">
    <property type="entry name" value="AI-2E_transport"/>
    <property type="match status" value="1"/>
</dbReference>
<gene>
    <name evidence="6" type="ORF">APAC_2385</name>
</gene>
<dbReference type="PANTHER" id="PTHR21716">
    <property type="entry name" value="TRANSMEMBRANE PROTEIN"/>
    <property type="match status" value="1"/>
</dbReference>
<dbReference type="EMBL" id="CP035928">
    <property type="protein sequence ID" value="QEP35443.1"/>
    <property type="molecule type" value="Genomic_DNA"/>
</dbReference>
<organism evidence="6 7">
    <name type="scientific">Malaciobacter pacificus</name>
    <dbReference type="NCBI Taxonomy" id="1080223"/>
    <lineage>
        <taxon>Bacteria</taxon>
        <taxon>Pseudomonadati</taxon>
        <taxon>Campylobacterota</taxon>
        <taxon>Epsilonproteobacteria</taxon>
        <taxon>Campylobacterales</taxon>
        <taxon>Arcobacteraceae</taxon>
        <taxon>Malaciobacter</taxon>
    </lineage>
</organism>
<evidence type="ECO:0000256" key="5">
    <source>
        <dbReference type="ARBA" id="ARBA00023136"/>
    </source>
</evidence>
<keyword evidence="4" id="KW-1133">Transmembrane helix</keyword>
<dbReference type="GO" id="GO:0016020">
    <property type="term" value="C:membrane"/>
    <property type="evidence" value="ECO:0007669"/>
    <property type="project" value="UniProtKB-SubCell"/>
</dbReference>
<evidence type="ECO:0000313" key="7">
    <source>
        <dbReference type="Proteomes" id="UP000322726"/>
    </source>
</evidence>
<evidence type="ECO:0000256" key="4">
    <source>
        <dbReference type="ARBA" id="ARBA00022989"/>
    </source>
</evidence>
<name>A0A5C2H9F1_9BACT</name>
<proteinExistence type="inferred from homology"/>
<evidence type="ECO:0000313" key="6">
    <source>
        <dbReference type="EMBL" id="QEP35443.1"/>
    </source>
</evidence>
<dbReference type="PANTHER" id="PTHR21716:SF64">
    <property type="entry name" value="AI-2 TRANSPORT PROTEIN TQSA"/>
    <property type="match status" value="1"/>
</dbReference>
<evidence type="ECO:0000256" key="2">
    <source>
        <dbReference type="ARBA" id="ARBA00009773"/>
    </source>
</evidence>
<keyword evidence="7" id="KW-1185">Reference proteome</keyword>
<dbReference type="Proteomes" id="UP000322726">
    <property type="component" value="Chromosome"/>
</dbReference>
<comment type="subcellular location">
    <subcellularLocation>
        <location evidence="1">Membrane</location>
        <topology evidence="1">Multi-pass membrane protein</topology>
    </subcellularLocation>
</comment>
<reference evidence="6 7" key="3">
    <citation type="submission" date="2019-09" db="EMBL/GenBank/DDBJ databases">
        <title>Taxonomic note: a critical rebuttal of the proposed division of the genus Arcobacter into six genera, emended descriptions of Arcobacter anaerophilus and the genus Arcobacter, and an assessment of genus-level boundaries for Epsilonproteobacteria using in silico genomic comparator tools.</title>
        <authorList>
            <person name="On S.L.W."/>
            <person name="Miller W.G."/>
            <person name="Biggs P."/>
            <person name="Cornelius A."/>
            <person name="Vandamme P."/>
        </authorList>
    </citation>
    <scope>NUCLEOTIDE SEQUENCE [LARGE SCALE GENOMIC DNA]</scope>
    <source>
        <strain evidence="6 7">LMG 26638</strain>
    </source>
</reference>
<dbReference type="KEGG" id="apai:APAC_2385"/>
<protein>
    <submittedName>
        <fullName evidence="6">Pheromone autoinducer 2 transporter</fullName>
    </submittedName>
</protein>
<dbReference type="GO" id="GO:0055085">
    <property type="term" value="P:transmembrane transport"/>
    <property type="evidence" value="ECO:0007669"/>
    <property type="project" value="TreeGrafter"/>
</dbReference>
<reference evidence="7" key="1">
    <citation type="submission" date="2019-09" db="EMBL/GenBank/DDBJ databases">
        <title>Complete genome sequencing of four Arcobacter species reveals a diverse suite of mobile elements.</title>
        <authorList>
            <person name="On S.L.W."/>
            <person name="Miller W.G."/>
            <person name="Biggs P."/>
            <person name="Cornelius A."/>
            <person name="Vandamme P."/>
        </authorList>
    </citation>
    <scope>NUCLEOTIDE SEQUENCE [LARGE SCALE GENOMIC DNA]</scope>
    <source>
        <strain evidence="7">LMG 26638</strain>
    </source>
</reference>
<dbReference type="OrthoDB" id="9799225at2"/>
<comment type="similarity">
    <text evidence="2">Belongs to the autoinducer-2 exporter (AI-2E) (TC 2.A.86) family.</text>
</comment>
<sequence length="343" mass="39372">MILTEQKNIFATLAYLIIIIVGLKLGSSIILPFLTAFFLFIIFLPLIKFFNRYSIPNLFSTLVVLSIIVFMLFLFSSYFISTNQDIIQNLGFYQNKYEEMIPKVILFFEQFNISFEWGSVIKAIEPGKLIRYITGFFSNMGNILLDISLTILLLMFLLLESNTILEKLSHLIHVKENQNIIDTFFKSINRYFLIKTLTSLLTGFLIWILLSYFQLPHAFFFALIAFILNYIPSIGSLIAAFFAIFISLLQLTMIDTVLISLGYLVVNIVVGNFLEPKIMGDRLNLSTFVVFSSMVIWGWIFGFLGMFLAVPLTLIIDLACENSKKYHWVSMLLKDNLSNKGNS</sequence>
<evidence type="ECO:0000256" key="3">
    <source>
        <dbReference type="ARBA" id="ARBA00022692"/>
    </source>
</evidence>
<dbReference type="InterPro" id="IPR002549">
    <property type="entry name" value="AI-2E-like"/>
</dbReference>
<accession>A0A5C2H9F1</accession>
<evidence type="ECO:0000256" key="1">
    <source>
        <dbReference type="ARBA" id="ARBA00004141"/>
    </source>
</evidence>